<dbReference type="InterPro" id="IPR039440">
    <property type="entry name" value="DUF3850"/>
</dbReference>
<accession>A0AAE3HFF5</accession>
<organism evidence="2 3">
    <name type="scientific">Irregularibacter muris</name>
    <dbReference type="NCBI Taxonomy" id="1796619"/>
    <lineage>
        <taxon>Bacteria</taxon>
        <taxon>Bacillati</taxon>
        <taxon>Bacillota</taxon>
        <taxon>Clostridia</taxon>
        <taxon>Eubacteriales</taxon>
        <taxon>Eubacteriaceae</taxon>
        <taxon>Irregularibacter</taxon>
    </lineage>
</organism>
<dbReference type="Pfam" id="PF12961">
    <property type="entry name" value="DUF3850"/>
    <property type="match status" value="1"/>
</dbReference>
<sequence>MYLNEWNPEKYSYTGRSVKGKIIYITDYKQKDNYVVFGFDFIKYISTK</sequence>
<evidence type="ECO:0000313" key="2">
    <source>
        <dbReference type="EMBL" id="MCR1898464.1"/>
    </source>
</evidence>
<dbReference type="Proteomes" id="UP001205748">
    <property type="component" value="Unassembled WGS sequence"/>
</dbReference>
<comment type="caution">
    <text evidence="2">The sequence shown here is derived from an EMBL/GenBank/DDBJ whole genome shotgun (WGS) entry which is preliminary data.</text>
</comment>
<reference evidence="2" key="1">
    <citation type="submission" date="2022-07" db="EMBL/GenBank/DDBJ databases">
        <title>Enhanced cultured diversity of the mouse gut microbiota enables custom-made synthetic communities.</title>
        <authorList>
            <person name="Afrizal A."/>
        </authorList>
    </citation>
    <scope>NUCLEOTIDE SEQUENCE</scope>
    <source>
        <strain evidence="2">DSM 28593</strain>
    </source>
</reference>
<protein>
    <submittedName>
        <fullName evidence="2">DUF3850 domain-containing protein</fullName>
    </submittedName>
</protein>
<evidence type="ECO:0000313" key="3">
    <source>
        <dbReference type="Proteomes" id="UP001205748"/>
    </source>
</evidence>
<name>A0AAE3HFF5_9FIRM</name>
<feature type="domain" description="DUF3850" evidence="1">
    <location>
        <begin position="2"/>
        <end position="39"/>
    </location>
</feature>
<dbReference type="EMBL" id="JANKAS010000003">
    <property type="protein sequence ID" value="MCR1898464.1"/>
    <property type="molecule type" value="Genomic_DNA"/>
</dbReference>
<dbReference type="AlphaFoldDB" id="A0AAE3HFF5"/>
<proteinExistence type="predicted"/>
<gene>
    <name evidence="2" type="ORF">NSA47_05595</name>
</gene>
<keyword evidence="3" id="KW-1185">Reference proteome</keyword>
<dbReference type="Gene3D" id="2.30.130.30">
    <property type="entry name" value="Hypothetical protein"/>
    <property type="match status" value="1"/>
</dbReference>
<evidence type="ECO:0000259" key="1">
    <source>
        <dbReference type="Pfam" id="PF12961"/>
    </source>
</evidence>